<dbReference type="GeneID" id="87960687"/>
<proteinExistence type="predicted"/>
<dbReference type="Proteomes" id="UP001323617">
    <property type="component" value="Unassembled WGS sequence"/>
</dbReference>
<reference evidence="1 2" key="1">
    <citation type="journal article" date="2023" name="bioRxiv">
        <title>High-quality genome assemblies of four members of thePodospora anserinaspecies complex.</title>
        <authorList>
            <person name="Ament-Velasquez S.L."/>
            <person name="Vogan A.A."/>
            <person name="Wallerman O."/>
            <person name="Hartmann F."/>
            <person name="Gautier V."/>
            <person name="Silar P."/>
            <person name="Giraud T."/>
            <person name="Johannesson H."/>
        </authorList>
    </citation>
    <scope>NUCLEOTIDE SEQUENCE [LARGE SCALE GENOMIC DNA]</scope>
    <source>
        <strain evidence="1 2">CBS 124.78</strain>
    </source>
</reference>
<gene>
    <name evidence="1" type="ORF">QC764_0030650</name>
</gene>
<organism evidence="1 2">
    <name type="scientific">Podospora pseudoanserina</name>
    <dbReference type="NCBI Taxonomy" id="2609844"/>
    <lineage>
        <taxon>Eukaryota</taxon>
        <taxon>Fungi</taxon>
        <taxon>Dikarya</taxon>
        <taxon>Ascomycota</taxon>
        <taxon>Pezizomycotina</taxon>
        <taxon>Sordariomycetes</taxon>
        <taxon>Sordariomycetidae</taxon>
        <taxon>Sordariales</taxon>
        <taxon>Podosporaceae</taxon>
        <taxon>Podospora</taxon>
    </lineage>
</organism>
<dbReference type="EMBL" id="JAFFHC010000002">
    <property type="protein sequence ID" value="KAK4679038.1"/>
    <property type="molecule type" value="Genomic_DNA"/>
</dbReference>
<evidence type="ECO:0000313" key="1">
    <source>
        <dbReference type="EMBL" id="KAK4679038.1"/>
    </source>
</evidence>
<keyword evidence="2" id="KW-1185">Reference proteome</keyword>
<sequence>MIRVPEKIVPRSGVLAMSLKCLRWIRATYSSNQQREGGRRDYGTSFGRPFRMLSVLTVPSRLFDIW</sequence>
<name>A0ABR0IF61_9PEZI</name>
<dbReference type="RefSeq" id="XP_062802508.1">
    <property type="nucleotide sequence ID" value="XM_062940176.1"/>
</dbReference>
<protein>
    <submittedName>
        <fullName evidence="1">Uncharacterized protein</fullName>
    </submittedName>
</protein>
<accession>A0ABR0IF61</accession>
<evidence type="ECO:0000313" key="2">
    <source>
        <dbReference type="Proteomes" id="UP001323617"/>
    </source>
</evidence>
<comment type="caution">
    <text evidence="1">The sequence shown here is derived from an EMBL/GenBank/DDBJ whole genome shotgun (WGS) entry which is preliminary data.</text>
</comment>